<feature type="domain" description="Thioesterase" evidence="2">
    <location>
        <begin position="58"/>
        <end position="129"/>
    </location>
</feature>
<sequence>MTRSDQKKLHQIARMWNHRGRGLISEMNLKIEKVTIDGVLVRMPFNPSFCADEDKTLLHGGVLTALLDSVFGLANFVAIDGISSMATLDLRVDYLRPVRSQADIMVRAECIRQTRHIAFNSGRIWFDEPDQAEVARGAASFALTRGEISIFDAMTQSRSSK</sequence>
<dbReference type="SUPFAM" id="SSF54637">
    <property type="entry name" value="Thioesterase/thiol ester dehydrase-isomerase"/>
    <property type="match status" value="1"/>
</dbReference>
<dbReference type="InterPro" id="IPR006683">
    <property type="entry name" value="Thioestr_dom"/>
</dbReference>
<dbReference type="Pfam" id="PF03061">
    <property type="entry name" value="4HBT"/>
    <property type="match status" value="1"/>
</dbReference>
<gene>
    <name evidence="3" type="ORF">EZH22_28555</name>
</gene>
<dbReference type="InterPro" id="IPR003736">
    <property type="entry name" value="PAAI_dom"/>
</dbReference>
<protein>
    <submittedName>
        <fullName evidence="3">PaaI family thioesterase</fullName>
    </submittedName>
</protein>
<evidence type="ECO:0000313" key="3">
    <source>
        <dbReference type="EMBL" id="QRG06773.1"/>
    </source>
</evidence>
<reference evidence="3 4" key="1">
    <citation type="submission" date="2020-10" db="EMBL/GenBank/DDBJ databases">
        <title>Degradation of 1,4-Dioxane by Xanthobacter sp. YN2, via a Novel Group-2 Soluble Di-Iron Monooxygenase.</title>
        <authorList>
            <person name="Ma F."/>
            <person name="Wang Y."/>
            <person name="Yang J."/>
            <person name="Guo H."/>
            <person name="Su D."/>
            <person name="Yu L."/>
        </authorList>
    </citation>
    <scope>NUCLEOTIDE SEQUENCE [LARGE SCALE GENOMIC DNA]</scope>
    <source>
        <strain evidence="3 4">YN2</strain>
    </source>
</reference>
<dbReference type="Gene3D" id="3.10.129.10">
    <property type="entry name" value="Hotdog Thioesterase"/>
    <property type="match status" value="1"/>
</dbReference>
<accession>A0A974SJU2</accession>
<dbReference type="EMBL" id="CP063362">
    <property type="protein sequence ID" value="QRG06773.1"/>
    <property type="molecule type" value="Genomic_DNA"/>
</dbReference>
<keyword evidence="4" id="KW-1185">Reference proteome</keyword>
<dbReference type="KEGG" id="xdi:EZH22_28555"/>
<dbReference type="NCBIfam" id="TIGR00369">
    <property type="entry name" value="unchar_dom_1"/>
    <property type="match status" value="1"/>
</dbReference>
<dbReference type="CDD" id="cd03443">
    <property type="entry name" value="PaaI_thioesterase"/>
    <property type="match status" value="1"/>
</dbReference>
<evidence type="ECO:0000256" key="1">
    <source>
        <dbReference type="ARBA" id="ARBA00022801"/>
    </source>
</evidence>
<organism evidence="3 4">
    <name type="scientific">Xanthobacter dioxanivorans</name>
    <dbReference type="NCBI Taxonomy" id="2528964"/>
    <lineage>
        <taxon>Bacteria</taxon>
        <taxon>Pseudomonadati</taxon>
        <taxon>Pseudomonadota</taxon>
        <taxon>Alphaproteobacteria</taxon>
        <taxon>Hyphomicrobiales</taxon>
        <taxon>Xanthobacteraceae</taxon>
        <taxon>Xanthobacter</taxon>
    </lineage>
</organism>
<dbReference type="Proteomes" id="UP000596427">
    <property type="component" value="Chromosome"/>
</dbReference>
<dbReference type="PANTHER" id="PTHR43240">
    <property type="entry name" value="1,4-DIHYDROXY-2-NAPHTHOYL-COA THIOESTERASE 1"/>
    <property type="match status" value="1"/>
</dbReference>
<dbReference type="GO" id="GO:0061522">
    <property type="term" value="F:1,4-dihydroxy-2-naphthoyl-CoA thioesterase activity"/>
    <property type="evidence" value="ECO:0007669"/>
    <property type="project" value="TreeGrafter"/>
</dbReference>
<dbReference type="AlphaFoldDB" id="A0A974SJU2"/>
<dbReference type="PANTHER" id="PTHR43240:SF7">
    <property type="entry name" value="BLR7284 PROTEIN"/>
    <property type="match status" value="1"/>
</dbReference>
<dbReference type="GO" id="GO:0005829">
    <property type="term" value="C:cytosol"/>
    <property type="evidence" value="ECO:0007669"/>
    <property type="project" value="TreeGrafter"/>
</dbReference>
<keyword evidence="1" id="KW-0378">Hydrolase</keyword>
<evidence type="ECO:0000259" key="2">
    <source>
        <dbReference type="Pfam" id="PF03061"/>
    </source>
</evidence>
<evidence type="ECO:0000313" key="4">
    <source>
        <dbReference type="Proteomes" id="UP000596427"/>
    </source>
</evidence>
<dbReference type="InterPro" id="IPR029069">
    <property type="entry name" value="HotDog_dom_sf"/>
</dbReference>
<name>A0A974SJU2_9HYPH</name>
<proteinExistence type="predicted"/>